<evidence type="ECO:0000313" key="1">
    <source>
        <dbReference type="EMBL" id="KAF6427890.1"/>
    </source>
</evidence>
<dbReference type="Proteomes" id="UP000593571">
    <property type="component" value="Unassembled WGS sequence"/>
</dbReference>
<dbReference type="EMBL" id="JACASE010000011">
    <property type="protein sequence ID" value="KAF6427890.1"/>
    <property type="molecule type" value="Genomic_DNA"/>
</dbReference>
<dbReference type="AlphaFoldDB" id="A0A7J8DXP1"/>
<reference evidence="1 2" key="1">
    <citation type="journal article" date="2020" name="Nature">
        <title>Six reference-quality genomes reveal evolution of bat adaptations.</title>
        <authorList>
            <person name="Jebb D."/>
            <person name="Huang Z."/>
            <person name="Pippel M."/>
            <person name="Hughes G.M."/>
            <person name="Lavrichenko K."/>
            <person name="Devanna P."/>
            <person name="Winkler S."/>
            <person name="Jermiin L.S."/>
            <person name="Skirmuntt E.C."/>
            <person name="Katzourakis A."/>
            <person name="Burkitt-Gray L."/>
            <person name="Ray D.A."/>
            <person name="Sullivan K.A.M."/>
            <person name="Roscito J.G."/>
            <person name="Kirilenko B.M."/>
            <person name="Davalos L.M."/>
            <person name="Corthals A.P."/>
            <person name="Power M.L."/>
            <person name="Jones G."/>
            <person name="Ransome R.D."/>
            <person name="Dechmann D.K.N."/>
            <person name="Locatelli A.G."/>
            <person name="Puechmaille S.J."/>
            <person name="Fedrigo O."/>
            <person name="Jarvis E.D."/>
            <person name="Hiller M."/>
            <person name="Vernes S.C."/>
            <person name="Myers E.W."/>
            <person name="Teeling E.C."/>
        </authorList>
    </citation>
    <scope>NUCLEOTIDE SEQUENCE [LARGE SCALE GENOMIC DNA]</scope>
    <source>
        <strain evidence="1">MRouAeg1</strain>
        <tissue evidence="1">Muscle</tissue>
    </source>
</reference>
<gene>
    <name evidence="1" type="ORF">HJG63_008373</name>
</gene>
<comment type="caution">
    <text evidence="1">The sequence shown here is derived from an EMBL/GenBank/DDBJ whole genome shotgun (WGS) entry which is preliminary data.</text>
</comment>
<keyword evidence="2" id="KW-1185">Reference proteome</keyword>
<proteinExistence type="predicted"/>
<organism evidence="1 2">
    <name type="scientific">Rousettus aegyptiacus</name>
    <name type="common">Egyptian fruit bat</name>
    <name type="synonym">Pteropus aegyptiacus</name>
    <dbReference type="NCBI Taxonomy" id="9407"/>
    <lineage>
        <taxon>Eukaryota</taxon>
        <taxon>Metazoa</taxon>
        <taxon>Chordata</taxon>
        <taxon>Craniata</taxon>
        <taxon>Vertebrata</taxon>
        <taxon>Euteleostomi</taxon>
        <taxon>Mammalia</taxon>
        <taxon>Eutheria</taxon>
        <taxon>Laurasiatheria</taxon>
        <taxon>Chiroptera</taxon>
        <taxon>Yinpterochiroptera</taxon>
        <taxon>Pteropodoidea</taxon>
        <taxon>Pteropodidae</taxon>
        <taxon>Rousettinae</taxon>
        <taxon>Rousettus</taxon>
    </lineage>
</organism>
<name>A0A7J8DXP1_ROUAE</name>
<evidence type="ECO:0000313" key="2">
    <source>
        <dbReference type="Proteomes" id="UP000593571"/>
    </source>
</evidence>
<protein>
    <submittedName>
        <fullName evidence="1">Uncharacterized protein</fullName>
    </submittedName>
</protein>
<accession>A0A7J8DXP1</accession>
<sequence length="135" mass="14748">MATSNFHQESTDLTLPPDFVKNVLFLKLVLGPNQSPWGMVGLTLAPYGSTSANRIHLFILAQGLKSSFSHFSPNGHLLPYFLRSCSSVTFLNNLFSPLEPLSDKIPCSGVPHPLDYKSWGLASRGSLSIMLRNSG</sequence>